<comment type="subcellular location">
    <subcellularLocation>
        <location evidence="1">Cell junction</location>
    </subcellularLocation>
</comment>
<feature type="compositionally biased region" description="Polar residues" evidence="7">
    <location>
        <begin position="107"/>
        <end position="116"/>
    </location>
</feature>
<accession>A0A667X8Q7</accession>
<dbReference type="PROSITE" id="PS50176">
    <property type="entry name" value="ARM_REPEAT"/>
    <property type="match status" value="1"/>
</dbReference>
<protein>
    <submittedName>
        <fullName evidence="8">Plakophilin 1</fullName>
    </submittedName>
</protein>
<reference evidence="8" key="1">
    <citation type="submission" date="2019-06" db="EMBL/GenBank/DDBJ databases">
        <authorList>
            <consortium name="Wellcome Sanger Institute Data Sharing"/>
        </authorList>
    </citation>
    <scope>NUCLEOTIDE SEQUENCE [LARGE SCALE GENOMIC DNA]</scope>
</reference>
<evidence type="ECO:0000256" key="5">
    <source>
        <dbReference type="ARBA" id="ARBA00022949"/>
    </source>
</evidence>
<evidence type="ECO:0000256" key="7">
    <source>
        <dbReference type="SAM" id="MobiDB-lite"/>
    </source>
</evidence>
<feature type="compositionally biased region" description="Basic residues" evidence="7">
    <location>
        <begin position="44"/>
        <end position="53"/>
    </location>
</feature>
<evidence type="ECO:0000256" key="3">
    <source>
        <dbReference type="ARBA" id="ARBA00022737"/>
    </source>
</evidence>
<gene>
    <name evidence="8" type="primary">PKP1</name>
</gene>
<dbReference type="RefSeq" id="XP_029912062.1">
    <property type="nucleotide sequence ID" value="XM_030056202.1"/>
</dbReference>
<evidence type="ECO:0000256" key="4">
    <source>
        <dbReference type="ARBA" id="ARBA00022889"/>
    </source>
</evidence>
<feature type="region of interest" description="Disordered" evidence="7">
    <location>
        <begin position="199"/>
        <end position="223"/>
    </location>
</feature>
<keyword evidence="9" id="KW-1185">Reference proteome</keyword>
<dbReference type="GO" id="GO:0005886">
    <property type="term" value="C:plasma membrane"/>
    <property type="evidence" value="ECO:0007669"/>
    <property type="project" value="TreeGrafter"/>
</dbReference>
<keyword evidence="4" id="KW-0130">Cell adhesion</keyword>
<evidence type="ECO:0000256" key="2">
    <source>
        <dbReference type="ARBA" id="ARBA00005462"/>
    </source>
</evidence>
<dbReference type="GeneTree" id="ENSGT00940000156735"/>
<dbReference type="GO" id="GO:0098609">
    <property type="term" value="P:cell-cell adhesion"/>
    <property type="evidence" value="ECO:0007669"/>
    <property type="project" value="InterPro"/>
</dbReference>
<dbReference type="PANTHER" id="PTHR10372:SF3">
    <property type="entry name" value="PLAKOPHILIN-1"/>
    <property type="match status" value="1"/>
</dbReference>
<comment type="similarity">
    <text evidence="2">Belongs to the beta-catenin family.</text>
</comment>
<dbReference type="OrthoDB" id="3245100at2759"/>
<feature type="region of interest" description="Disordered" evidence="7">
    <location>
        <begin position="44"/>
        <end position="65"/>
    </location>
</feature>
<evidence type="ECO:0000313" key="8">
    <source>
        <dbReference type="Ensembl" id="ENSMMDP00005014265.1"/>
    </source>
</evidence>
<reference evidence="8" key="2">
    <citation type="submission" date="2025-08" db="UniProtKB">
        <authorList>
            <consortium name="Ensembl"/>
        </authorList>
    </citation>
    <scope>IDENTIFICATION</scope>
</reference>
<dbReference type="Ensembl" id="ENSMMDT00005014662.1">
    <property type="protein sequence ID" value="ENSMMDP00005014265.1"/>
    <property type="gene ID" value="ENSMMDG00005007364.1"/>
</dbReference>
<reference evidence="8" key="3">
    <citation type="submission" date="2025-09" db="UniProtKB">
        <authorList>
            <consortium name="Ensembl"/>
        </authorList>
    </citation>
    <scope>IDENTIFICATION</scope>
</reference>
<feature type="region of interest" description="Disordered" evidence="7">
    <location>
        <begin position="107"/>
        <end position="162"/>
    </location>
</feature>
<dbReference type="GO" id="GO:0005634">
    <property type="term" value="C:nucleus"/>
    <property type="evidence" value="ECO:0007669"/>
    <property type="project" value="TreeGrafter"/>
</dbReference>
<dbReference type="GeneID" id="115362320"/>
<dbReference type="SUPFAM" id="SSF48371">
    <property type="entry name" value="ARM repeat"/>
    <property type="match status" value="1"/>
</dbReference>
<dbReference type="Gene3D" id="1.25.10.10">
    <property type="entry name" value="Leucine-rich Repeat Variant"/>
    <property type="match status" value="1"/>
</dbReference>
<dbReference type="InParanoid" id="A0A667X8Q7"/>
<name>A0A667X8Q7_9TELE</name>
<proteinExistence type="inferred from homology"/>
<dbReference type="Proteomes" id="UP000472263">
    <property type="component" value="Chromosome 7"/>
</dbReference>
<feature type="compositionally biased region" description="Low complexity" evidence="7">
    <location>
        <begin position="199"/>
        <end position="209"/>
    </location>
</feature>
<feature type="repeat" description="ARM" evidence="6">
    <location>
        <begin position="290"/>
        <end position="332"/>
    </location>
</feature>
<feature type="compositionally biased region" description="Pro residues" evidence="7">
    <location>
        <begin position="153"/>
        <end position="162"/>
    </location>
</feature>
<dbReference type="InterPro" id="IPR016024">
    <property type="entry name" value="ARM-type_fold"/>
</dbReference>
<dbReference type="Pfam" id="PF00514">
    <property type="entry name" value="Arm"/>
    <property type="match status" value="2"/>
</dbReference>
<organism evidence="8 9">
    <name type="scientific">Myripristis murdjan</name>
    <name type="common">pinecone soldierfish</name>
    <dbReference type="NCBI Taxonomy" id="586833"/>
    <lineage>
        <taxon>Eukaryota</taxon>
        <taxon>Metazoa</taxon>
        <taxon>Chordata</taxon>
        <taxon>Craniata</taxon>
        <taxon>Vertebrata</taxon>
        <taxon>Euteleostomi</taxon>
        <taxon>Actinopterygii</taxon>
        <taxon>Neopterygii</taxon>
        <taxon>Teleostei</taxon>
        <taxon>Neoteleostei</taxon>
        <taxon>Acanthomorphata</taxon>
        <taxon>Holocentriformes</taxon>
        <taxon>Holocentridae</taxon>
        <taxon>Myripristis</taxon>
    </lineage>
</organism>
<feature type="compositionally biased region" description="Polar residues" evidence="7">
    <location>
        <begin position="123"/>
        <end position="137"/>
    </location>
</feature>
<dbReference type="AlphaFoldDB" id="A0A667X8Q7"/>
<dbReference type="InterPro" id="IPR000225">
    <property type="entry name" value="Armadillo"/>
</dbReference>
<dbReference type="GO" id="GO:0005912">
    <property type="term" value="C:adherens junction"/>
    <property type="evidence" value="ECO:0007669"/>
    <property type="project" value="TreeGrafter"/>
</dbReference>
<feature type="region of interest" description="Disordered" evidence="7">
    <location>
        <begin position="83"/>
        <end position="102"/>
    </location>
</feature>
<feature type="compositionally biased region" description="Polar residues" evidence="7">
    <location>
        <begin position="55"/>
        <end position="65"/>
    </location>
</feature>
<evidence type="ECO:0000256" key="6">
    <source>
        <dbReference type="PROSITE-ProRule" id="PRU00259"/>
    </source>
</evidence>
<sequence length="736" mass="79786">MTMAPETLRSATAFEAAEDTSLALPSDNKLRSGPQRVLDQVHTIKRSKSKHGKNGSLSPSPTSSTAQNLSVFAEFGSFKFSPSRANGTFSRSNTNVSSGLSKGINFQKSRSLSTKSMGRRHVSTSSQWEQRFHSTTWPQPPNSLKPSRSDPALAPPLSPLAPAPAPVPAPVMRAKGQVMQSQQTLQTRVNRSSVYSMTNGTTNMTNSQTRIVRPPSSQSHNESKMSLIRTTKTELQSGVNSSVSMSDLTLKEAVEFLSHSEENYQQCGASFIQHATFKEDRPKQEVLALGGIPPLVSLLRSPNPRVSQSASAALRNLVFRDHANKLEVQQCSGIGKALQLLKETDSTETQKQLTGLLWNLSSADELKEELIFTALPVLTENVVVPFTCWSDSSANNNIHPEVFHSATGCLRNLSCAQKKERQAMRDCRGLIDSIMNYVQSCVVEDNPDDKSVENCACILHNLTYQLETESPECFAKYNTVTDGAAAGKKSPIIGCFSPKSGKVQKEFLFDATRDMPEDSAPTGVKWLCHPKAMHIYLSLLGSSQKDATLEACCGALQNLTANNVQGLPGSSAMSQILVQKLRALHYIPSLLKSPNSSLQKTAISLVGNLSSTSSLHTPMARQLLPELTSLLTSGTRAMGNSDDTIASTCNTIRVLLPADPEVSKKVLSSELVGSLADISENESFPKGSKAASLLLHNMWQEKNLQGPLKKLGLGKQLFVNDTTTAAFKSVHVIESD</sequence>
<evidence type="ECO:0000256" key="1">
    <source>
        <dbReference type="ARBA" id="ARBA00004282"/>
    </source>
</evidence>
<dbReference type="InterPro" id="IPR028435">
    <property type="entry name" value="Plakophilin/d_Catenin"/>
</dbReference>
<dbReference type="SMART" id="SM00185">
    <property type="entry name" value="ARM"/>
    <property type="match status" value="7"/>
</dbReference>
<dbReference type="InterPro" id="IPR011989">
    <property type="entry name" value="ARM-like"/>
</dbReference>
<dbReference type="FunCoup" id="A0A667X8Q7">
    <property type="interactions" value="938"/>
</dbReference>
<evidence type="ECO:0000313" key="9">
    <source>
        <dbReference type="Proteomes" id="UP000472263"/>
    </source>
</evidence>
<keyword evidence="3" id="KW-0677">Repeat</keyword>
<dbReference type="PANTHER" id="PTHR10372">
    <property type="entry name" value="PLAKOPHILLIN-RELATED"/>
    <property type="match status" value="1"/>
</dbReference>
<dbReference type="GO" id="GO:0005737">
    <property type="term" value="C:cytoplasm"/>
    <property type="evidence" value="ECO:0007669"/>
    <property type="project" value="TreeGrafter"/>
</dbReference>
<keyword evidence="5" id="KW-0965">Cell junction</keyword>